<sequence length="716" mass="83896">METDIQELIDQRKNLLNLILTYIDEDGESDDHYECLTNFLIEKHISQNRNDLYELLVLLSKIINDHHRCLLFSDKIKKIIKFLESDIKQTFSNFDLFSIFRKSILILPFLFKEQIIAFDDIIFRYFIEEILSKSDLFLFYHFLPEIRPFIHALTEKFPSITKEKNEEDDYTQMLKKLNHDADVQKGREIIQKMIKESSNEISPEFDQKREIGENDSYVCELIRQDSIDEFIIHINKINISLSSEVISSIFETNSLLLKNNQKVTLIEYAAFFGSIQIFNYLKINNAKVTPSIFLYAIHSRSEEMIFLLEQTFSQFFNETSQICLKESIKCHHNEIANYIIDKFELNGIVTKDCLHYFNYEIIQRKSMPIEYIIQYDHIKLFEILFDNDNYDNLLKLACQNGSNEIIQFLVNQSKFVIKEEQFKGCKKLTQITIPSKITKISKKAFESCISLRQVLFENDSKLESIDDFAFFCCISLIKISIPSTTKTIGESSFENCLSLNVFKFENQSNIESIGYRSFLNCPININTKKTPIEIQSNRISFIKRLNVQKEENRTEKICLIGSQLVGKTSITTRYFNNTFSKYYEQTIAANSVENDSMHIWDTAGVLRYRTLIPIYIIDTSAILIVFDISNRSSFDDLDEWYDMVKNKTNNMKIMPILVGNKSDLNRTVSREEAEKFAFERNLQYLEVSAKTGSGINELFSYMMTKIEVESNFVEIK</sequence>
<dbReference type="SUPFAM" id="SSF52540">
    <property type="entry name" value="P-loop containing nucleoside triphosphate hydrolases"/>
    <property type="match status" value="1"/>
</dbReference>
<comment type="caution">
    <text evidence="2">The sequence shown here is derived from an EMBL/GenBank/DDBJ whole genome shotgun (WGS) entry which is preliminary data.</text>
</comment>
<dbReference type="InterPro" id="IPR026906">
    <property type="entry name" value="LRR_5"/>
</dbReference>
<evidence type="ECO:0000313" key="2">
    <source>
        <dbReference type="EMBL" id="KAK8847268.1"/>
    </source>
</evidence>
<gene>
    <name evidence="2" type="ORF">M9Y10_019854</name>
</gene>
<evidence type="ECO:0000256" key="1">
    <source>
        <dbReference type="ARBA" id="ARBA00022741"/>
    </source>
</evidence>
<dbReference type="PROSITE" id="PS51419">
    <property type="entry name" value="RAB"/>
    <property type="match status" value="1"/>
</dbReference>
<dbReference type="SUPFAM" id="SSF48403">
    <property type="entry name" value="Ankyrin repeat"/>
    <property type="match status" value="1"/>
</dbReference>
<keyword evidence="3" id="KW-1185">Reference proteome</keyword>
<dbReference type="InterPro" id="IPR036770">
    <property type="entry name" value="Ankyrin_rpt-contain_sf"/>
</dbReference>
<dbReference type="PRINTS" id="PR00449">
    <property type="entry name" value="RASTRNSFRMNG"/>
</dbReference>
<dbReference type="InterPro" id="IPR027417">
    <property type="entry name" value="P-loop_NTPase"/>
</dbReference>
<protein>
    <submittedName>
        <fullName evidence="2">Uncharacterized protein</fullName>
    </submittedName>
</protein>
<dbReference type="InterPro" id="IPR032675">
    <property type="entry name" value="LRR_dom_sf"/>
</dbReference>
<dbReference type="EMBL" id="JAPFFF010000028">
    <property type="protein sequence ID" value="KAK8847268.1"/>
    <property type="molecule type" value="Genomic_DNA"/>
</dbReference>
<dbReference type="SMART" id="SM00173">
    <property type="entry name" value="RAS"/>
    <property type="match status" value="1"/>
</dbReference>
<dbReference type="Pfam" id="PF00071">
    <property type="entry name" value="Ras"/>
    <property type="match status" value="1"/>
</dbReference>
<dbReference type="NCBIfam" id="TIGR00231">
    <property type="entry name" value="small_GTP"/>
    <property type="match status" value="1"/>
</dbReference>
<reference evidence="2 3" key="1">
    <citation type="submission" date="2024-04" db="EMBL/GenBank/DDBJ databases">
        <title>Tritrichomonas musculus Genome.</title>
        <authorList>
            <person name="Alves-Ferreira E."/>
            <person name="Grigg M."/>
            <person name="Lorenzi H."/>
            <person name="Galac M."/>
        </authorList>
    </citation>
    <scope>NUCLEOTIDE SEQUENCE [LARGE SCALE GENOMIC DNA]</scope>
    <source>
        <strain evidence="2 3">EAF2021</strain>
    </source>
</reference>
<dbReference type="SUPFAM" id="SSF52058">
    <property type="entry name" value="L domain-like"/>
    <property type="match status" value="1"/>
</dbReference>
<dbReference type="SMART" id="SM00174">
    <property type="entry name" value="RHO"/>
    <property type="match status" value="1"/>
</dbReference>
<organism evidence="2 3">
    <name type="scientific">Tritrichomonas musculus</name>
    <dbReference type="NCBI Taxonomy" id="1915356"/>
    <lineage>
        <taxon>Eukaryota</taxon>
        <taxon>Metamonada</taxon>
        <taxon>Parabasalia</taxon>
        <taxon>Tritrichomonadida</taxon>
        <taxon>Tritrichomonadidae</taxon>
        <taxon>Tritrichomonas</taxon>
    </lineage>
</organism>
<dbReference type="Gene3D" id="3.80.10.10">
    <property type="entry name" value="Ribonuclease Inhibitor"/>
    <property type="match status" value="1"/>
</dbReference>
<dbReference type="Pfam" id="PF13306">
    <property type="entry name" value="LRR_5"/>
    <property type="match status" value="1"/>
</dbReference>
<keyword evidence="1" id="KW-0547">Nucleotide-binding</keyword>
<dbReference type="InterPro" id="IPR005225">
    <property type="entry name" value="Small_GTP-bd"/>
</dbReference>
<dbReference type="InterPro" id="IPR001806">
    <property type="entry name" value="Small_GTPase"/>
</dbReference>
<dbReference type="Gene3D" id="3.40.50.300">
    <property type="entry name" value="P-loop containing nucleotide triphosphate hydrolases"/>
    <property type="match status" value="1"/>
</dbReference>
<dbReference type="CDD" id="cd00154">
    <property type="entry name" value="Rab"/>
    <property type="match status" value="1"/>
</dbReference>
<dbReference type="PANTHER" id="PTHR47978">
    <property type="match status" value="1"/>
</dbReference>
<accession>A0ABR2HHI3</accession>
<name>A0ABR2HHI3_9EUKA</name>
<dbReference type="SMART" id="SM00175">
    <property type="entry name" value="RAB"/>
    <property type="match status" value="1"/>
</dbReference>
<proteinExistence type="predicted"/>
<dbReference type="PROSITE" id="PS51421">
    <property type="entry name" value="RAS"/>
    <property type="match status" value="1"/>
</dbReference>
<dbReference type="Gene3D" id="1.25.40.20">
    <property type="entry name" value="Ankyrin repeat-containing domain"/>
    <property type="match status" value="1"/>
</dbReference>
<dbReference type="Gene3D" id="3.40.50.12480">
    <property type="match status" value="1"/>
</dbReference>
<dbReference type="Proteomes" id="UP001470230">
    <property type="component" value="Unassembled WGS sequence"/>
</dbReference>
<evidence type="ECO:0000313" key="3">
    <source>
        <dbReference type="Proteomes" id="UP001470230"/>
    </source>
</evidence>